<name>A0A9Q1FSV4_SYNKA</name>
<dbReference type="GO" id="GO:0003676">
    <property type="term" value="F:nucleic acid binding"/>
    <property type="evidence" value="ECO:0007669"/>
    <property type="project" value="InterPro"/>
</dbReference>
<protein>
    <recommendedName>
        <fullName evidence="1">DDE-1 domain-containing protein</fullName>
    </recommendedName>
</protein>
<evidence type="ECO:0000313" key="2">
    <source>
        <dbReference type="EMBL" id="KAJ8365037.1"/>
    </source>
</evidence>
<comment type="caution">
    <text evidence="2">The sequence shown here is derived from an EMBL/GenBank/DDBJ whole genome shotgun (WGS) entry which is preliminary data.</text>
</comment>
<gene>
    <name evidence="2" type="ORF">SKAU_G00138680</name>
</gene>
<accession>A0A9Q1FSV4</accession>
<feature type="domain" description="DDE-1" evidence="1">
    <location>
        <begin position="3"/>
        <end position="68"/>
    </location>
</feature>
<proteinExistence type="predicted"/>
<evidence type="ECO:0000259" key="1">
    <source>
        <dbReference type="Pfam" id="PF03184"/>
    </source>
</evidence>
<dbReference type="OrthoDB" id="6625177at2759"/>
<organism evidence="2 3">
    <name type="scientific">Synaphobranchus kaupii</name>
    <name type="common">Kaup's arrowtooth eel</name>
    <dbReference type="NCBI Taxonomy" id="118154"/>
    <lineage>
        <taxon>Eukaryota</taxon>
        <taxon>Metazoa</taxon>
        <taxon>Chordata</taxon>
        <taxon>Craniata</taxon>
        <taxon>Vertebrata</taxon>
        <taxon>Euteleostomi</taxon>
        <taxon>Actinopterygii</taxon>
        <taxon>Neopterygii</taxon>
        <taxon>Teleostei</taxon>
        <taxon>Anguilliformes</taxon>
        <taxon>Synaphobranchidae</taxon>
        <taxon>Synaphobranchus</taxon>
    </lineage>
</organism>
<dbReference type="EMBL" id="JAINUF010000004">
    <property type="protein sequence ID" value="KAJ8365037.1"/>
    <property type="molecule type" value="Genomic_DNA"/>
</dbReference>
<keyword evidence="3" id="KW-1185">Reference proteome</keyword>
<dbReference type="InterPro" id="IPR004875">
    <property type="entry name" value="DDE_SF_endonuclease_dom"/>
</dbReference>
<evidence type="ECO:0000313" key="3">
    <source>
        <dbReference type="Proteomes" id="UP001152622"/>
    </source>
</evidence>
<dbReference type="Proteomes" id="UP001152622">
    <property type="component" value="Chromosome 4"/>
</dbReference>
<dbReference type="AlphaFoldDB" id="A0A9Q1FSV4"/>
<reference evidence="2" key="1">
    <citation type="journal article" date="2023" name="Science">
        <title>Genome structures resolve the early diversification of teleost fishes.</title>
        <authorList>
            <person name="Parey E."/>
            <person name="Louis A."/>
            <person name="Montfort J."/>
            <person name="Bouchez O."/>
            <person name="Roques C."/>
            <person name="Iampietro C."/>
            <person name="Lluch J."/>
            <person name="Castinel A."/>
            <person name="Donnadieu C."/>
            <person name="Desvignes T."/>
            <person name="Floi Bucao C."/>
            <person name="Jouanno E."/>
            <person name="Wen M."/>
            <person name="Mejri S."/>
            <person name="Dirks R."/>
            <person name="Jansen H."/>
            <person name="Henkel C."/>
            <person name="Chen W.J."/>
            <person name="Zahm M."/>
            <person name="Cabau C."/>
            <person name="Klopp C."/>
            <person name="Thompson A.W."/>
            <person name="Robinson-Rechavi M."/>
            <person name="Braasch I."/>
            <person name="Lecointre G."/>
            <person name="Bobe J."/>
            <person name="Postlethwait J.H."/>
            <person name="Berthelot C."/>
            <person name="Roest Crollius H."/>
            <person name="Guiguen Y."/>
        </authorList>
    </citation>
    <scope>NUCLEOTIDE SEQUENCE</scope>
    <source>
        <strain evidence="2">WJC10195</strain>
    </source>
</reference>
<sequence>MEIFKSGFPADTTFTQGGPRNALYSRSKAGNIDGELFRRWFQHFIRHAVPERPLLIFDGHKSHLDLEAHRMAHHLSKLLHNIIHSPCSRTAIHQFDHQHNHLHLQPTPEEHPLVAEGLIPRDLAALLLPIQCRPVRRLPVAARVITTSEYGTRVFPNSC</sequence>
<dbReference type="Pfam" id="PF03184">
    <property type="entry name" value="DDE_1"/>
    <property type="match status" value="1"/>
</dbReference>